<feature type="transmembrane region" description="Helical" evidence="2">
    <location>
        <begin position="595"/>
        <end position="619"/>
    </location>
</feature>
<feature type="transmembrane region" description="Helical" evidence="2">
    <location>
        <begin position="469"/>
        <end position="487"/>
    </location>
</feature>
<organism evidence="4 5">
    <name type="scientific">Coprinopsis marcescibilis</name>
    <name type="common">Agaric fungus</name>
    <name type="synonym">Psathyrella marcescibilis</name>
    <dbReference type="NCBI Taxonomy" id="230819"/>
    <lineage>
        <taxon>Eukaryota</taxon>
        <taxon>Fungi</taxon>
        <taxon>Dikarya</taxon>
        <taxon>Basidiomycota</taxon>
        <taxon>Agaricomycotina</taxon>
        <taxon>Agaricomycetes</taxon>
        <taxon>Agaricomycetidae</taxon>
        <taxon>Agaricales</taxon>
        <taxon>Agaricineae</taxon>
        <taxon>Psathyrellaceae</taxon>
        <taxon>Coprinopsis</taxon>
    </lineage>
</organism>
<evidence type="ECO:0000313" key="5">
    <source>
        <dbReference type="Proteomes" id="UP000307440"/>
    </source>
</evidence>
<evidence type="ECO:0000313" key="4">
    <source>
        <dbReference type="EMBL" id="TFK28947.1"/>
    </source>
</evidence>
<feature type="compositionally biased region" description="Polar residues" evidence="1">
    <location>
        <begin position="935"/>
        <end position="947"/>
    </location>
</feature>
<feature type="region of interest" description="Disordered" evidence="1">
    <location>
        <begin position="825"/>
        <end position="947"/>
    </location>
</feature>
<dbReference type="SUPFAM" id="SSF143990">
    <property type="entry name" value="YbiA-like"/>
    <property type="match status" value="1"/>
</dbReference>
<feature type="compositionally biased region" description="Low complexity" evidence="1">
    <location>
        <begin position="23"/>
        <end position="34"/>
    </location>
</feature>
<feature type="transmembrane region" description="Helical" evidence="2">
    <location>
        <begin position="499"/>
        <end position="519"/>
    </location>
</feature>
<evidence type="ECO:0000256" key="1">
    <source>
        <dbReference type="SAM" id="MobiDB-lite"/>
    </source>
</evidence>
<proteinExistence type="predicted"/>
<feature type="region of interest" description="Disordered" evidence="1">
    <location>
        <begin position="672"/>
        <end position="721"/>
    </location>
</feature>
<dbReference type="EMBL" id="ML210152">
    <property type="protein sequence ID" value="TFK28947.1"/>
    <property type="molecule type" value="Genomic_DNA"/>
</dbReference>
<dbReference type="CDD" id="cd15457">
    <property type="entry name" value="NADAR"/>
    <property type="match status" value="1"/>
</dbReference>
<feature type="compositionally biased region" description="Pro residues" evidence="1">
    <location>
        <begin position="862"/>
        <end position="874"/>
    </location>
</feature>
<protein>
    <recommendedName>
        <fullName evidence="3">NADAR domain-containing protein</fullName>
    </recommendedName>
</protein>
<keyword evidence="5" id="KW-1185">Reference proteome</keyword>
<dbReference type="Gene3D" id="1.10.357.40">
    <property type="entry name" value="YbiA-like"/>
    <property type="match status" value="1"/>
</dbReference>
<feature type="region of interest" description="Disordered" evidence="1">
    <location>
        <begin position="256"/>
        <end position="294"/>
    </location>
</feature>
<feature type="compositionally biased region" description="Polar residues" evidence="1">
    <location>
        <begin position="829"/>
        <end position="846"/>
    </location>
</feature>
<feature type="domain" description="NADAR" evidence="3">
    <location>
        <begin position="963"/>
        <end position="1058"/>
    </location>
</feature>
<dbReference type="Proteomes" id="UP000307440">
    <property type="component" value="Unassembled WGS sequence"/>
</dbReference>
<dbReference type="Pfam" id="PF08719">
    <property type="entry name" value="NADAR"/>
    <property type="match status" value="1"/>
</dbReference>
<evidence type="ECO:0000259" key="3">
    <source>
        <dbReference type="Pfam" id="PF08719"/>
    </source>
</evidence>
<dbReference type="AlphaFoldDB" id="A0A5C3L814"/>
<dbReference type="InterPro" id="IPR012816">
    <property type="entry name" value="NADAR"/>
</dbReference>
<keyword evidence="2" id="KW-0812">Transmembrane</keyword>
<reference evidence="4 5" key="1">
    <citation type="journal article" date="2019" name="Nat. Ecol. Evol.">
        <title>Megaphylogeny resolves global patterns of mushroom evolution.</title>
        <authorList>
            <person name="Varga T."/>
            <person name="Krizsan K."/>
            <person name="Foldi C."/>
            <person name="Dima B."/>
            <person name="Sanchez-Garcia M."/>
            <person name="Sanchez-Ramirez S."/>
            <person name="Szollosi G.J."/>
            <person name="Szarkandi J.G."/>
            <person name="Papp V."/>
            <person name="Albert L."/>
            <person name="Andreopoulos W."/>
            <person name="Angelini C."/>
            <person name="Antonin V."/>
            <person name="Barry K.W."/>
            <person name="Bougher N.L."/>
            <person name="Buchanan P."/>
            <person name="Buyck B."/>
            <person name="Bense V."/>
            <person name="Catcheside P."/>
            <person name="Chovatia M."/>
            <person name="Cooper J."/>
            <person name="Damon W."/>
            <person name="Desjardin D."/>
            <person name="Finy P."/>
            <person name="Geml J."/>
            <person name="Haridas S."/>
            <person name="Hughes K."/>
            <person name="Justo A."/>
            <person name="Karasinski D."/>
            <person name="Kautmanova I."/>
            <person name="Kiss B."/>
            <person name="Kocsube S."/>
            <person name="Kotiranta H."/>
            <person name="LaButti K.M."/>
            <person name="Lechner B.E."/>
            <person name="Liimatainen K."/>
            <person name="Lipzen A."/>
            <person name="Lukacs Z."/>
            <person name="Mihaltcheva S."/>
            <person name="Morgado L.N."/>
            <person name="Niskanen T."/>
            <person name="Noordeloos M.E."/>
            <person name="Ohm R.A."/>
            <person name="Ortiz-Santana B."/>
            <person name="Ovrebo C."/>
            <person name="Racz N."/>
            <person name="Riley R."/>
            <person name="Savchenko A."/>
            <person name="Shiryaev A."/>
            <person name="Soop K."/>
            <person name="Spirin V."/>
            <person name="Szebenyi C."/>
            <person name="Tomsovsky M."/>
            <person name="Tulloss R.E."/>
            <person name="Uehling J."/>
            <person name="Grigoriev I.V."/>
            <person name="Vagvolgyi C."/>
            <person name="Papp T."/>
            <person name="Martin F.M."/>
            <person name="Miettinen O."/>
            <person name="Hibbett D.S."/>
            <person name="Nagy L.G."/>
        </authorList>
    </citation>
    <scope>NUCLEOTIDE SEQUENCE [LARGE SCALE GENOMIC DNA]</scope>
    <source>
        <strain evidence="4 5">CBS 121175</strain>
    </source>
</reference>
<keyword evidence="2" id="KW-1133">Transmembrane helix</keyword>
<keyword evidence="2" id="KW-0472">Membrane</keyword>
<feature type="compositionally biased region" description="Polar residues" evidence="1">
    <location>
        <begin position="80"/>
        <end position="101"/>
    </location>
</feature>
<dbReference type="InterPro" id="IPR037238">
    <property type="entry name" value="YbiA-like_sf"/>
</dbReference>
<dbReference type="OrthoDB" id="3062801at2759"/>
<name>A0A5C3L814_COPMA</name>
<gene>
    <name evidence="4" type="ORF">FA15DRAFT_664591</name>
</gene>
<feature type="transmembrane region" description="Helical" evidence="2">
    <location>
        <begin position="548"/>
        <end position="575"/>
    </location>
</feature>
<feature type="region of interest" description="Disordered" evidence="1">
    <location>
        <begin position="1"/>
        <end position="160"/>
    </location>
</feature>
<feature type="compositionally biased region" description="Basic and acidic residues" evidence="1">
    <location>
        <begin position="916"/>
        <end position="932"/>
    </location>
</feature>
<dbReference type="STRING" id="230819.A0A5C3L814"/>
<evidence type="ECO:0000256" key="2">
    <source>
        <dbReference type="SAM" id="Phobius"/>
    </source>
</evidence>
<sequence length="1099" mass="123241">MRTKKSVRFEGHTVVSIGDDRTSSPSSQASTPSPILTSPVLESVEPQVDTIVVKPPSRPPSPQEIPSEQEDERRHDATAQEPSTGTQQQATGVEGSGLSTIETEEEGNDEGRSKPLPPSQRPNPARQGSASSRRSLHSILKRRQPQLAEESRPPTVPQDLWQAGVSEEIYRDAFIAVDPFQSLPHQSSTSLNSVRQEAEAWSIPVPYMAPYEDTHFPYSYSAPAREDDSSTVLSGYTPTSTFMRSYPRFGTSPFGYSESMSTLPDRQRRWEREEGQSPTGTQPEEGRDGTYPATHHTTIDVEEGAMHTITPLPHPAEVVEGRANMASPTSSTTSWSDSEKEHEPSISFHELAKRERIGAHPLAGSDALLPLITASMDPPQFFAFDILRTYVLRQTYLYVFLGLPALYYNRVAAVFDDANIDIVRMKRLVLEHASFDRQGIPDSTIPLAYQKMTDTWEQLIDTLLKEWKTVNLVSVLLLSAIVSLLQIEAAGGDPVVRYTALYSLICALISLLLGCLYIVRFNTMRKPHKAVAWAQEVQKENPGLFWNVWILLALPAFWLIWSLILYVICIVAFLWRGDPENKPTPFTREESIAARSIISCVLALAIIYGAIVVKTFVYFGAPMDSRFKKQVKLWIQRSQDDRKPRKKGLTLHHGAEGSQQTLTTIWGEHWERSSASTKAGPRADIPFPRSPSPGPFSPNESEADKNTRPGPSPLISNLKRSSMTIDPDEYVDNHSKQVRFEGVQSPSITSSHPSATISVEPLQPHSNNATEAWVRHIQEQNSGFGAPYIPYESFPPTPIERGQFFHPPYYESGYDHALPYQVEPKHPVTTRSTGPTRSILRRNTQPFIPAEPGWVSDGPVAPNHPPHVEYPPDPSYTEGARIDDRRAPTSDTPPFPGHSDFSPQKRHSLAKIVTTQKDDLNRSTTTRREGRLTRPLSTSTSEYASLQGSRMQTESFISWGGIVEDADYPVEHHGKQYSTAIHLLEAMKYLESFPDTAERIRLCSNVGEVLEVSKQWSHHCRDDWDQISAEKLEETIYLKFTQHPDLREELINSHPRPIMCNDLDYVLQIFNACGKAMDRVRERLMNGTDGGVNKYQTLL</sequence>
<feature type="compositionally biased region" description="Basic and acidic residues" evidence="1">
    <location>
        <begin position="265"/>
        <end position="275"/>
    </location>
</feature>
<feature type="compositionally biased region" description="Basic residues" evidence="1">
    <location>
        <begin position="134"/>
        <end position="144"/>
    </location>
</feature>
<accession>A0A5C3L814</accession>